<accession>A0A4Y8KZT1</accession>
<feature type="domain" description="DNA mismatch repair protein S5" evidence="8">
    <location>
        <begin position="209"/>
        <end position="327"/>
    </location>
</feature>
<dbReference type="AlphaFoldDB" id="A0A4Y8KZT1"/>
<keyword evidence="4 5" id="KW-0234">DNA repair</keyword>
<feature type="domain" description="MutL C-terminal dimerisation" evidence="7">
    <location>
        <begin position="432"/>
        <end position="574"/>
    </location>
</feature>
<evidence type="ECO:0000259" key="7">
    <source>
        <dbReference type="SMART" id="SM00853"/>
    </source>
</evidence>
<dbReference type="InterPro" id="IPR042121">
    <property type="entry name" value="MutL_C_regsub"/>
</dbReference>
<comment type="similarity">
    <text evidence="1 5">Belongs to the DNA mismatch repair MutL/HexB family.</text>
</comment>
<keyword evidence="9" id="KW-0255">Endonuclease</keyword>
<dbReference type="InterPro" id="IPR038973">
    <property type="entry name" value="MutL/Mlh/Pms-like"/>
</dbReference>
<reference evidence="9 10" key="1">
    <citation type="submission" date="2019-03" db="EMBL/GenBank/DDBJ databases">
        <title>San Antonio Military Medical Center submission to MRSN (WRAIR), pending publication.</title>
        <authorList>
            <person name="Blyth D.M."/>
            <person name="Mccarthy S.L."/>
            <person name="Schall S.E."/>
            <person name="Stam J.A."/>
            <person name="Ong A.C."/>
            <person name="Mcgann P.T."/>
        </authorList>
    </citation>
    <scope>NUCLEOTIDE SEQUENCE [LARGE SCALE GENOMIC DNA]</scope>
    <source>
        <strain evidence="9 10">MRSN571793</strain>
    </source>
</reference>
<dbReference type="PANTHER" id="PTHR10073:SF12">
    <property type="entry name" value="DNA MISMATCH REPAIR PROTEIN MLH1"/>
    <property type="match status" value="1"/>
</dbReference>
<dbReference type="HAMAP" id="MF_00149">
    <property type="entry name" value="DNA_mis_repair"/>
    <property type="match status" value="1"/>
</dbReference>
<dbReference type="Gene3D" id="3.30.1370.100">
    <property type="entry name" value="MutL, C-terminal domain, regulatory subdomain"/>
    <property type="match status" value="1"/>
</dbReference>
<dbReference type="InterPro" id="IPR014721">
    <property type="entry name" value="Ribsml_uS5_D2-typ_fold_subgr"/>
</dbReference>
<dbReference type="GO" id="GO:0030983">
    <property type="term" value="F:mismatched DNA binding"/>
    <property type="evidence" value="ECO:0007669"/>
    <property type="project" value="InterPro"/>
</dbReference>
<dbReference type="InterPro" id="IPR020568">
    <property type="entry name" value="Ribosomal_Su5_D2-typ_SF"/>
</dbReference>
<dbReference type="GO" id="GO:0005524">
    <property type="term" value="F:ATP binding"/>
    <property type="evidence" value="ECO:0007669"/>
    <property type="project" value="InterPro"/>
</dbReference>
<dbReference type="SMART" id="SM01340">
    <property type="entry name" value="DNA_mis_repair"/>
    <property type="match status" value="1"/>
</dbReference>
<dbReference type="OrthoDB" id="9763467at2"/>
<dbReference type="Gene3D" id="3.30.230.10">
    <property type="match status" value="1"/>
</dbReference>
<dbReference type="SMART" id="SM00853">
    <property type="entry name" value="MutL_C"/>
    <property type="match status" value="1"/>
</dbReference>
<dbReference type="InterPro" id="IPR037198">
    <property type="entry name" value="MutL_C_sf"/>
</dbReference>
<comment type="caution">
    <text evidence="9">The sequence shown here is derived from an EMBL/GenBank/DDBJ whole genome shotgun (WGS) entry which is preliminary data.</text>
</comment>
<dbReference type="CDD" id="cd16926">
    <property type="entry name" value="HATPase_MutL-MLH-PMS-like"/>
    <property type="match status" value="1"/>
</dbReference>
<dbReference type="InterPro" id="IPR014790">
    <property type="entry name" value="MutL_C"/>
</dbReference>
<proteinExistence type="inferred from homology"/>
<dbReference type="InterPro" id="IPR002099">
    <property type="entry name" value="MutL/Mlh/PMS"/>
</dbReference>
<organism evidence="9 10">
    <name type="scientific">Dysgonomonas capnocytophagoides</name>
    <dbReference type="NCBI Taxonomy" id="45254"/>
    <lineage>
        <taxon>Bacteria</taxon>
        <taxon>Pseudomonadati</taxon>
        <taxon>Bacteroidota</taxon>
        <taxon>Bacteroidia</taxon>
        <taxon>Bacteroidales</taxon>
        <taxon>Dysgonomonadaceae</taxon>
        <taxon>Dysgonomonas</taxon>
    </lineage>
</organism>
<protein>
    <recommendedName>
        <fullName evidence="2 5">DNA mismatch repair protein MutL</fullName>
    </recommendedName>
</protein>
<dbReference type="Gene3D" id="3.30.1540.20">
    <property type="entry name" value="MutL, C-terminal domain, dimerisation subdomain"/>
    <property type="match status" value="1"/>
</dbReference>
<dbReference type="InterPro" id="IPR013507">
    <property type="entry name" value="DNA_mismatch_S5_2-like"/>
</dbReference>
<dbReference type="Pfam" id="PF08676">
    <property type="entry name" value="MutL_C"/>
    <property type="match status" value="1"/>
</dbReference>
<dbReference type="InterPro" id="IPR042120">
    <property type="entry name" value="MutL_C_dimsub"/>
</dbReference>
<dbReference type="GO" id="GO:0016887">
    <property type="term" value="F:ATP hydrolysis activity"/>
    <property type="evidence" value="ECO:0007669"/>
    <property type="project" value="InterPro"/>
</dbReference>
<sequence>MNDIIHLLPDSIANQIAAGEVVQRPASVVKELLENAIDAGATSIQLIIKDAGRTLIQVIDNGKGMSPTDARLAFERHATSKIRTAEDLFALRTMGFRGEALPSIASVAQVDLKTKRAEDEIGTHLVISGSVVEKQEETACVTGSNFSIKNIFFNVPARRKFLKSNETERKNILTELERIAMVNPDIEFSFIDNEIEVLRYPASNLKQRIISVVGKSFNQQLIAIEIETTIAKISGFIGKPESARKTRALQYFFVNGRYMRHPYFAKAITSAYEPLIPTGESPNFFIYLDVNPDTIDVNIHPTKTEIKFENEQPIWQILAATAKEALGKFNEVPTIDFDTDGAIDIPIHDNSVQAARPQINIDPSYNPFKSPSGSVSRGSSYNRPSFDWDTLYKGFEKDTTPDYQEEQAIESPSGFSAGTLFEEQASDDNTTIHYQYKNRYILTSVKSGLMMIDQRRAHVRILFDQFLQNIKLKRGISQRSLFPEIIEFSASEAAMIPYLLEDIEAVGFDLSNLGNNSYAINGVPSELDKINPMELVHNMVSKSIETGSDVKEEIQESLALSMAYAAAIPYGHKLTTDETSNIVDKLFASSSHKYTPDGKLIITVIEDTEIEKRFK</sequence>
<dbReference type="RefSeq" id="WP_134436804.1">
    <property type="nucleotide sequence ID" value="NZ_SOML01000008.1"/>
</dbReference>
<dbReference type="CDD" id="cd00782">
    <property type="entry name" value="MutL_Trans"/>
    <property type="match status" value="1"/>
</dbReference>
<comment type="function">
    <text evidence="5">This protein is involved in the repair of mismatches in DNA. It is required for dam-dependent methyl-directed DNA mismatch repair. May act as a 'molecular matchmaker', a protein that promotes the formation of a stable complex between two or more DNA-binding proteins in an ATP-dependent manner without itself being part of a final effector complex.</text>
</comment>
<dbReference type="GO" id="GO:0032300">
    <property type="term" value="C:mismatch repair complex"/>
    <property type="evidence" value="ECO:0007669"/>
    <property type="project" value="InterPro"/>
</dbReference>
<dbReference type="Gene3D" id="3.30.565.10">
    <property type="entry name" value="Histidine kinase-like ATPase, C-terminal domain"/>
    <property type="match status" value="1"/>
</dbReference>
<dbReference type="PROSITE" id="PS00058">
    <property type="entry name" value="DNA_MISMATCH_REPAIR_1"/>
    <property type="match status" value="1"/>
</dbReference>
<dbReference type="Pfam" id="PF13589">
    <property type="entry name" value="HATPase_c_3"/>
    <property type="match status" value="1"/>
</dbReference>
<dbReference type="Proteomes" id="UP000297861">
    <property type="component" value="Unassembled WGS sequence"/>
</dbReference>
<dbReference type="FunFam" id="3.30.565.10:FF:000003">
    <property type="entry name" value="DNA mismatch repair endonuclease MutL"/>
    <property type="match status" value="1"/>
</dbReference>
<dbReference type="SUPFAM" id="SSF55874">
    <property type="entry name" value="ATPase domain of HSP90 chaperone/DNA topoisomerase II/histidine kinase"/>
    <property type="match status" value="1"/>
</dbReference>
<feature type="region of interest" description="Disordered" evidence="6">
    <location>
        <begin position="360"/>
        <end position="381"/>
    </location>
</feature>
<evidence type="ECO:0000256" key="2">
    <source>
        <dbReference type="ARBA" id="ARBA00021975"/>
    </source>
</evidence>
<keyword evidence="3 5" id="KW-0227">DNA damage</keyword>
<gene>
    <name evidence="5 9" type="primary">mutL</name>
    <name evidence="9" type="ORF">E2605_13315</name>
</gene>
<feature type="compositionally biased region" description="Low complexity" evidence="6">
    <location>
        <begin position="370"/>
        <end position="380"/>
    </location>
</feature>
<name>A0A4Y8KZT1_9BACT</name>
<evidence type="ECO:0000256" key="4">
    <source>
        <dbReference type="ARBA" id="ARBA00023204"/>
    </source>
</evidence>
<dbReference type="InterPro" id="IPR036890">
    <property type="entry name" value="HATPase_C_sf"/>
</dbReference>
<dbReference type="GO" id="GO:0004519">
    <property type="term" value="F:endonuclease activity"/>
    <property type="evidence" value="ECO:0007669"/>
    <property type="project" value="UniProtKB-KW"/>
</dbReference>
<evidence type="ECO:0000256" key="5">
    <source>
        <dbReference type="HAMAP-Rule" id="MF_00149"/>
    </source>
</evidence>
<evidence type="ECO:0000313" key="9">
    <source>
        <dbReference type="EMBL" id="TFD95392.1"/>
    </source>
</evidence>
<evidence type="ECO:0000259" key="8">
    <source>
        <dbReference type="SMART" id="SM01340"/>
    </source>
</evidence>
<dbReference type="GO" id="GO:0006298">
    <property type="term" value="P:mismatch repair"/>
    <property type="evidence" value="ECO:0007669"/>
    <property type="project" value="UniProtKB-UniRule"/>
</dbReference>
<dbReference type="SUPFAM" id="SSF118116">
    <property type="entry name" value="DNA mismatch repair protein MutL"/>
    <property type="match status" value="1"/>
</dbReference>
<dbReference type="SUPFAM" id="SSF54211">
    <property type="entry name" value="Ribosomal protein S5 domain 2-like"/>
    <property type="match status" value="1"/>
</dbReference>
<dbReference type="InterPro" id="IPR020667">
    <property type="entry name" value="DNA_mismatch_repair_MutL"/>
</dbReference>
<keyword evidence="9" id="KW-0540">Nuclease</keyword>
<dbReference type="NCBIfam" id="TIGR00585">
    <property type="entry name" value="mutl"/>
    <property type="match status" value="1"/>
</dbReference>
<dbReference type="EMBL" id="SOML01000008">
    <property type="protein sequence ID" value="TFD95392.1"/>
    <property type="molecule type" value="Genomic_DNA"/>
</dbReference>
<keyword evidence="9" id="KW-0378">Hydrolase</keyword>
<evidence type="ECO:0000256" key="1">
    <source>
        <dbReference type="ARBA" id="ARBA00006082"/>
    </source>
</evidence>
<dbReference type="PANTHER" id="PTHR10073">
    <property type="entry name" value="DNA MISMATCH REPAIR PROTEIN MLH, PMS, MUTL"/>
    <property type="match status" value="1"/>
</dbReference>
<dbReference type="InterPro" id="IPR014762">
    <property type="entry name" value="DNA_mismatch_repair_CS"/>
</dbReference>
<evidence type="ECO:0000256" key="3">
    <source>
        <dbReference type="ARBA" id="ARBA00022763"/>
    </source>
</evidence>
<evidence type="ECO:0000256" key="6">
    <source>
        <dbReference type="SAM" id="MobiDB-lite"/>
    </source>
</evidence>
<dbReference type="STRING" id="1121485.GCA_000426485_01487"/>
<dbReference type="GO" id="GO:0140664">
    <property type="term" value="F:ATP-dependent DNA damage sensor activity"/>
    <property type="evidence" value="ECO:0007669"/>
    <property type="project" value="InterPro"/>
</dbReference>
<evidence type="ECO:0000313" key="10">
    <source>
        <dbReference type="Proteomes" id="UP000297861"/>
    </source>
</evidence>
<dbReference type="Pfam" id="PF01119">
    <property type="entry name" value="DNA_mis_repair"/>
    <property type="match status" value="1"/>
</dbReference>
<keyword evidence="10" id="KW-1185">Reference proteome</keyword>